<comment type="caution">
    <text evidence="1">The sequence shown here is derived from an EMBL/GenBank/DDBJ whole genome shotgun (WGS) entry which is preliminary data.</text>
</comment>
<evidence type="ECO:0000313" key="1">
    <source>
        <dbReference type="EMBL" id="OQP48161.1"/>
    </source>
</evidence>
<keyword evidence="2" id="KW-1185">Reference proteome</keyword>
<dbReference type="Proteomes" id="UP000192277">
    <property type="component" value="Unassembled WGS sequence"/>
</dbReference>
<accession>A0ABX3NV97</accession>
<protein>
    <submittedName>
        <fullName evidence="1">Uncharacterized protein</fullName>
    </submittedName>
</protein>
<reference evidence="1 2" key="1">
    <citation type="submission" date="2016-04" db="EMBL/GenBank/DDBJ databases">
        <authorList>
            <person name="Chen L."/>
            <person name="Zhuang W."/>
            <person name="Wang G."/>
        </authorList>
    </citation>
    <scope>NUCLEOTIDE SEQUENCE [LARGE SCALE GENOMIC DNA]</scope>
    <source>
        <strain evidence="2">GR20</strain>
    </source>
</reference>
<evidence type="ECO:0000313" key="2">
    <source>
        <dbReference type="Proteomes" id="UP000192277"/>
    </source>
</evidence>
<organism evidence="1 2">
    <name type="scientific">Niastella koreensis</name>
    <dbReference type="NCBI Taxonomy" id="354356"/>
    <lineage>
        <taxon>Bacteria</taxon>
        <taxon>Pseudomonadati</taxon>
        <taxon>Bacteroidota</taxon>
        <taxon>Chitinophagia</taxon>
        <taxon>Chitinophagales</taxon>
        <taxon>Chitinophagaceae</taxon>
        <taxon>Niastella</taxon>
    </lineage>
</organism>
<dbReference type="EMBL" id="LWBO01000012">
    <property type="protein sequence ID" value="OQP48161.1"/>
    <property type="molecule type" value="Genomic_DNA"/>
</dbReference>
<sequence length="67" mass="7774">MNNFQLNGLNARLLLAALNETREDETAERSSLLRELPLPVLRYLGTSTFHHDHHDHVEHNFGFYTSI</sequence>
<gene>
    <name evidence="1" type="ORF">A4D02_05425</name>
</gene>
<name>A0ABX3NV97_9BACT</name>
<proteinExistence type="predicted"/>